<feature type="transmembrane region" description="Helical" evidence="1">
    <location>
        <begin position="123"/>
        <end position="149"/>
    </location>
</feature>
<comment type="caution">
    <text evidence="2">The sequence shown here is derived from an EMBL/GenBank/DDBJ whole genome shotgun (WGS) entry which is preliminary data.</text>
</comment>
<evidence type="ECO:0000256" key="1">
    <source>
        <dbReference type="SAM" id="Phobius"/>
    </source>
</evidence>
<keyword evidence="3" id="KW-1185">Reference proteome</keyword>
<feature type="transmembrane region" description="Helical" evidence="1">
    <location>
        <begin position="388"/>
        <end position="415"/>
    </location>
</feature>
<keyword evidence="1" id="KW-0472">Membrane</keyword>
<dbReference type="STRING" id="1035195.HMPREF9997_02271"/>
<feature type="transmembrane region" description="Helical" evidence="1">
    <location>
        <begin position="458"/>
        <end position="476"/>
    </location>
</feature>
<proteinExistence type="predicted"/>
<protein>
    <recommendedName>
        <fullName evidence="4">ABC transporter permease</fullName>
    </recommendedName>
</protein>
<feature type="transmembrane region" description="Helical" evidence="1">
    <location>
        <begin position="192"/>
        <end position="211"/>
    </location>
</feature>
<accession>L1MBJ7</accession>
<feature type="transmembrane region" description="Helical" evidence="1">
    <location>
        <begin position="298"/>
        <end position="319"/>
    </location>
</feature>
<feature type="transmembrane region" description="Helical" evidence="1">
    <location>
        <begin position="504"/>
        <end position="527"/>
    </location>
</feature>
<gene>
    <name evidence="2" type="ORF">HMPREF9997_02271</name>
</gene>
<sequence length="531" mass="57952">MLHNIAYVSTLYFRLRRNYLIAWIVSLLVLTATFPISFESYYPDLDTRTVVVHTMQSTMSTRAMYGVLEDPGTIGQMVAWNGGAWITVLCSVMAILLFNSLYRIPEESGHSELIRSVGVSHTVMSVATVVVSLVTSVVIGAGTFVVLWMEMLMVDELTFRGALSFGIVASLTFIGSMLIAAIISALLPSALFVNRIGLLSIAVAFIMRAIADIEDISTLNWLSLLGWRSVIKPYTNDSLSNAALCLLLCIGFAVLWGFLELHREYGTGRIPARSRDAIPPRNVGGMLRLRWVLERGQLATWGVAVMIMSGFLTSLTGSLKDLFDNEHFGAMMKESMRTTDLQSGFLSQTVQIVGILVAIAGVQMVLRLRMEEKERLVDLMCSTGIRRWTPLGSVTVTSLVATLLLMVAGAIASLFGARFSDDPGAAMWSLLYGFFGEVGPVIAMLGVAVVFVGALPRYATLAWTPLVYCVVVVFLGDTLKLPEWAMDLSVFNHPLFADELTTRGWIPVAMAFAGIAASGVGIVAASWREVR</sequence>
<evidence type="ECO:0000313" key="3">
    <source>
        <dbReference type="Proteomes" id="UP000010445"/>
    </source>
</evidence>
<dbReference type="EMBL" id="AMEM01000037">
    <property type="protein sequence ID" value="EKX88597.1"/>
    <property type="molecule type" value="Genomic_DNA"/>
</dbReference>
<name>L1MBJ7_9CORY</name>
<feature type="transmembrane region" description="Helical" evidence="1">
    <location>
        <begin position="20"/>
        <end position="38"/>
    </location>
</feature>
<keyword evidence="1" id="KW-0812">Transmembrane</keyword>
<feature type="transmembrane region" description="Helical" evidence="1">
    <location>
        <begin position="239"/>
        <end position="259"/>
    </location>
</feature>
<feature type="transmembrane region" description="Helical" evidence="1">
    <location>
        <begin position="427"/>
        <end position="451"/>
    </location>
</feature>
<dbReference type="AlphaFoldDB" id="L1MBJ7"/>
<evidence type="ECO:0008006" key="4">
    <source>
        <dbReference type="Google" id="ProtNLM"/>
    </source>
</evidence>
<dbReference type="eggNOG" id="COG3559">
    <property type="taxonomic scope" value="Bacteria"/>
</dbReference>
<reference evidence="2 3" key="1">
    <citation type="submission" date="2012-05" db="EMBL/GenBank/DDBJ databases">
        <authorList>
            <person name="Weinstock G."/>
            <person name="Sodergren E."/>
            <person name="Lobos E.A."/>
            <person name="Fulton L."/>
            <person name="Fulton R."/>
            <person name="Courtney L."/>
            <person name="Fronick C."/>
            <person name="O'Laughlin M."/>
            <person name="Godfrey J."/>
            <person name="Wilson R.M."/>
            <person name="Miner T."/>
            <person name="Farmer C."/>
            <person name="Delehaunty K."/>
            <person name="Cordes M."/>
            <person name="Minx P."/>
            <person name="Tomlinson C."/>
            <person name="Chen J."/>
            <person name="Wollam A."/>
            <person name="Pepin K.H."/>
            <person name="Bhonagiri V."/>
            <person name="Zhang X."/>
            <person name="Suruliraj S."/>
            <person name="Warren W."/>
            <person name="Mitreva M."/>
            <person name="Mardis E.R."/>
            <person name="Wilson R.K."/>
        </authorList>
    </citation>
    <scope>NUCLEOTIDE SEQUENCE [LARGE SCALE GENOMIC DNA]</scope>
    <source>
        <strain evidence="2 3">F0235</strain>
    </source>
</reference>
<keyword evidence="1" id="KW-1133">Transmembrane helix</keyword>
<dbReference type="HOGENOM" id="CLU_036785_2_0_11"/>
<dbReference type="Proteomes" id="UP000010445">
    <property type="component" value="Unassembled WGS sequence"/>
</dbReference>
<dbReference type="PATRIC" id="fig|1035195.3.peg.2032"/>
<evidence type="ECO:0000313" key="2">
    <source>
        <dbReference type="EMBL" id="EKX88597.1"/>
    </source>
</evidence>
<feature type="transmembrane region" description="Helical" evidence="1">
    <location>
        <begin position="161"/>
        <end position="185"/>
    </location>
</feature>
<feature type="transmembrane region" description="Helical" evidence="1">
    <location>
        <begin position="82"/>
        <end position="102"/>
    </location>
</feature>
<feature type="transmembrane region" description="Helical" evidence="1">
    <location>
        <begin position="345"/>
        <end position="368"/>
    </location>
</feature>
<organism evidence="2 3">
    <name type="scientific">Corynebacterium durum F0235</name>
    <dbReference type="NCBI Taxonomy" id="1035195"/>
    <lineage>
        <taxon>Bacteria</taxon>
        <taxon>Bacillati</taxon>
        <taxon>Actinomycetota</taxon>
        <taxon>Actinomycetes</taxon>
        <taxon>Mycobacteriales</taxon>
        <taxon>Corynebacteriaceae</taxon>
        <taxon>Corynebacterium</taxon>
    </lineage>
</organism>